<dbReference type="EMBL" id="JAQIZZ010000006">
    <property type="protein sequence ID" value="KAJ5538930.1"/>
    <property type="molecule type" value="Genomic_DNA"/>
</dbReference>
<sequence>MAWNQVSEHRWERPASAWEEFFIMMDNISGGLAEGRRHFTSFSRIKVELEIFERESALRNAWKQLRHEQPNLAVTVEDCSLIYEVPDEPGLQAWLDNTFIVCGGIGSDALALESRPIQQPTLYYLPATSELVFRAPHRAIDGVGTMLFWHAYLSALINPNTDFMFGDEAIRLPPSLNKTLGNPDTPHPDLKARAVEVVDKFGAEIPGIAGVNQTMTVLPQRTLQRELVFSEQMTDAIVQACKKQGFSVSAAVHAAFVLTMVKYCDPAKTTEETNYATPGHFSFRHLLPAPYNSSQFGVALFFSNWPVIIEKPAKKTFKDIVESLDEFYKTTFNGNAENVKISELVCRAMLDNTRDPYYQAKPPCRDPLVSSLGLAEKYLSRSYASADQSRHVAVIEFKFGFDITLGYSALHFWTFRNQLQLNYSFNEAFEEESVVQAYLEHVQKILLDEVVG</sequence>
<evidence type="ECO:0000313" key="1">
    <source>
        <dbReference type="EMBL" id="KAJ5538930.1"/>
    </source>
</evidence>
<proteinExistence type="predicted"/>
<dbReference type="SUPFAM" id="SSF52777">
    <property type="entry name" value="CoA-dependent acyltransferases"/>
    <property type="match status" value="1"/>
</dbReference>
<organism evidence="1 2">
    <name type="scientific">Penicillium frequentans</name>
    <dbReference type="NCBI Taxonomy" id="3151616"/>
    <lineage>
        <taxon>Eukaryota</taxon>
        <taxon>Fungi</taxon>
        <taxon>Dikarya</taxon>
        <taxon>Ascomycota</taxon>
        <taxon>Pezizomycotina</taxon>
        <taxon>Eurotiomycetes</taxon>
        <taxon>Eurotiomycetidae</taxon>
        <taxon>Eurotiales</taxon>
        <taxon>Aspergillaceae</taxon>
        <taxon>Penicillium</taxon>
    </lineage>
</organism>
<evidence type="ECO:0008006" key="3">
    <source>
        <dbReference type="Google" id="ProtNLM"/>
    </source>
</evidence>
<comment type="caution">
    <text evidence="1">The sequence shown here is derived from an EMBL/GenBank/DDBJ whole genome shotgun (WGS) entry which is preliminary data.</text>
</comment>
<keyword evidence="2" id="KW-1185">Reference proteome</keyword>
<dbReference type="AlphaFoldDB" id="A0AAD6GED2"/>
<dbReference type="Gene3D" id="3.30.559.10">
    <property type="entry name" value="Chloramphenicol acetyltransferase-like domain"/>
    <property type="match status" value="1"/>
</dbReference>
<dbReference type="Gene3D" id="3.30.559.30">
    <property type="entry name" value="Nonribosomal peptide synthetase, condensation domain"/>
    <property type="match status" value="1"/>
</dbReference>
<dbReference type="Proteomes" id="UP001220324">
    <property type="component" value="Unassembled WGS sequence"/>
</dbReference>
<accession>A0AAD6GED2</accession>
<evidence type="ECO:0000313" key="2">
    <source>
        <dbReference type="Proteomes" id="UP001220324"/>
    </source>
</evidence>
<protein>
    <recommendedName>
        <fullName evidence="3">Condensation domain-containing protein</fullName>
    </recommendedName>
</protein>
<dbReference type="InterPro" id="IPR023213">
    <property type="entry name" value="CAT-like_dom_sf"/>
</dbReference>
<name>A0AAD6GED2_9EURO</name>
<dbReference type="PANTHER" id="PTHR42034:SF1">
    <property type="entry name" value="CONDENSATION DOMAIN-CONTAINING PROTEIN"/>
    <property type="match status" value="1"/>
</dbReference>
<reference evidence="1 2" key="1">
    <citation type="journal article" date="2023" name="IMA Fungus">
        <title>Comparative genomic study of the Penicillium genus elucidates a diverse pangenome and 15 lateral gene transfer events.</title>
        <authorList>
            <person name="Petersen C."/>
            <person name="Sorensen T."/>
            <person name="Nielsen M.R."/>
            <person name="Sondergaard T.E."/>
            <person name="Sorensen J.L."/>
            <person name="Fitzpatrick D.A."/>
            <person name="Frisvad J.C."/>
            <person name="Nielsen K.L."/>
        </authorList>
    </citation>
    <scope>NUCLEOTIDE SEQUENCE [LARGE SCALE GENOMIC DNA]</scope>
    <source>
        <strain evidence="1 2">IBT 35679</strain>
    </source>
</reference>
<dbReference type="PANTHER" id="PTHR42034">
    <property type="entry name" value="CHROMOSOME 7, WHOLE GENOME SHOTGUN SEQUENCE-RELATED"/>
    <property type="match status" value="1"/>
</dbReference>
<gene>
    <name evidence="1" type="ORF">N7494_008409</name>
</gene>